<organism evidence="2 3">
    <name type="scientific">Vitis vinifera</name>
    <name type="common">Grape</name>
    <dbReference type="NCBI Taxonomy" id="29760"/>
    <lineage>
        <taxon>Eukaryota</taxon>
        <taxon>Viridiplantae</taxon>
        <taxon>Streptophyta</taxon>
        <taxon>Embryophyta</taxon>
        <taxon>Tracheophyta</taxon>
        <taxon>Spermatophyta</taxon>
        <taxon>Magnoliopsida</taxon>
        <taxon>eudicotyledons</taxon>
        <taxon>Gunneridae</taxon>
        <taxon>Pentapetalae</taxon>
        <taxon>rosids</taxon>
        <taxon>Vitales</taxon>
        <taxon>Vitaceae</taxon>
        <taxon>Viteae</taxon>
        <taxon>Vitis</taxon>
    </lineage>
</organism>
<evidence type="ECO:0000313" key="2">
    <source>
        <dbReference type="EMBL" id="RVW93062.1"/>
    </source>
</evidence>
<dbReference type="PANTHER" id="PTHR36385">
    <property type="entry name" value="OS07G0562900 PROTEIN"/>
    <property type="match status" value="1"/>
</dbReference>
<comment type="caution">
    <text evidence="2">The sequence shown here is derived from an EMBL/GenBank/DDBJ whole genome shotgun (WGS) entry which is preliminary data.</text>
</comment>
<dbReference type="Proteomes" id="UP000288805">
    <property type="component" value="Unassembled WGS sequence"/>
</dbReference>
<sequence length="194" mass="21721">MAKNRNKKKRSGVAPMDTAEPTLTDVPQSMDTSESVATNTTHFPASGVPIKRLELLKIESVPSPPIPETQKWELYQLRTVVPMQTWNDCCRAIILSMGIERLTYVGGRPRVSKSFDNHLLDGYCGSAVSAESHPEIYVNLFHNRKKGVAMKRSKNVRKMKAIAKAISQNEKSTEKISKNESKTMRAQSAKVLYD</sequence>
<evidence type="ECO:0000313" key="3">
    <source>
        <dbReference type="Proteomes" id="UP000288805"/>
    </source>
</evidence>
<feature type="region of interest" description="Disordered" evidence="1">
    <location>
        <begin position="170"/>
        <end position="194"/>
    </location>
</feature>
<feature type="compositionally biased region" description="Basic residues" evidence="1">
    <location>
        <begin position="1"/>
        <end position="11"/>
    </location>
</feature>
<feature type="compositionally biased region" description="Basic and acidic residues" evidence="1">
    <location>
        <begin position="171"/>
        <end position="183"/>
    </location>
</feature>
<feature type="region of interest" description="Disordered" evidence="1">
    <location>
        <begin position="1"/>
        <end position="43"/>
    </location>
</feature>
<gene>
    <name evidence="2" type="ORF">CK203_031490</name>
</gene>
<accession>A0A438I8N2</accession>
<evidence type="ECO:0000256" key="1">
    <source>
        <dbReference type="SAM" id="MobiDB-lite"/>
    </source>
</evidence>
<feature type="compositionally biased region" description="Polar residues" evidence="1">
    <location>
        <begin position="25"/>
        <end position="43"/>
    </location>
</feature>
<protein>
    <submittedName>
        <fullName evidence="2">Uncharacterized protein</fullName>
    </submittedName>
</protein>
<reference evidence="2 3" key="1">
    <citation type="journal article" date="2018" name="PLoS Genet.">
        <title>Population sequencing reveals clonal diversity and ancestral inbreeding in the grapevine cultivar Chardonnay.</title>
        <authorList>
            <person name="Roach M.J."/>
            <person name="Johnson D.L."/>
            <person name="Bohlmann J."/>
            <person name="van Vuuren H.J."/>
            <person name="Jones S.J."/>
            <person name="Pretorius I.S."/>
            <person name="Schmidt S.A."/>
            <person name="Borneman A.R."/>
        </authorList>
    </citation>
    <scope>NUCLEOTIDE SEQUENCE [LARGE SCALE GENOMIC DNA]</scope>
    <source>
        <strain evidence="3">cv. Chardonnay</strain>
        <tissue evidence="2">Leaf</tissue>
    </source>
</reference>
<dbReference type="AlphaFoldDB" id="A0A438I8N2"/>
<dbReference type="EMBL" id="QGNW01000131">
    <property type="protein sequence ID" value="RVW93062.1"/>
    <property type="molecule type" value="Genomic_DNA"/>
</dbReference>
<dbReference type="PANTHER" id="PTHR36385:SF1">
    <property type="entry name" value="OS07G0562900 PROTEIN"/>
    <property type="match status" value="1"/>
</dbReference>
<proteinExistence type="predicted"/>
<name>A0A438I8N2_VITVI</name>